<dbReference type="PROSITE" id="PS50846">
    <property type="entry name" value="HMA_2"/>
    <property type="match status" value="1"/>
</dbReference>
<dbReference type="EMBL" id="JANJYJ010000007">
    <property type="protein sequence ID" value="KAK3200167.1"/>
    <property type="molecule type" value="Genomic_DNA"/>
</dbReference>
<dbReference type="InterPro" id="IPR006121">
    <property type="entry name" value="HMA_dom"/>
</dbReference>
<dbReference type="InterPro" id="IPR042885">
    <property type="entry name" value="HIPP47/16"/>
</dbReference>
<dbReference type="AlphaFoldDB" id="A0AAE0A4K0"/>
<organism evidence="2 3">
    <name type="scientific">Dipteronia sinensis</name>
    <dbReference type="NCBI Taxonomy" id="43782"/>
    <lineage>
        <taxon>Eukaryota</taxon>
        <taxon>Viridiplantae</taxon>
        <taxon>Streptophyta</taxon>
        <taxon>Embryophyta</taxon>
        <taxon>Tracheophyta</taxon>
        <taxon>Spermatophyta</taxon>
        <taxon>Magnoliopsida</taxon>
        <taxon>eudicotyledons</taxon>
        <taxon>Gunneridae</taxon>
        <taxon>Pentapetalae</taxon>
        <taxon>rosids</taxon>
        <taxon>malvids</taxon>
        <taxon>Sapindales</taxon>
        <taxon>Sapindaceae</taxon>
        <taxon>Hippocastanoideae</taxon>
        <taxon>Acereae</taxon>
        <taxon>Dipteronia</taxon>
    </lineage>
</organism>
<gene>
    <name evidence="2" type="ORF">Dsin_023582</name>
</gene>
<dbReference type="PANTHER" id="PTHR46932:SF12">
    <property type="entry name" value="HEAVY METAL-ASSOCIATED ISOPRENYLATED PLANT PROTEIN 47"/>
    <property type="match status" value="1"/>
</dbReference>
<evidence type="ECO:0000313" key="2">
    <source>
        <dbReference type="EMBL" id="KAK3200167.1"/>
    </source>
</evidence>
<keyword evidence="3" id="KW-1185">Reference proteome</keyword>
<evidence type="ECO:0000259" key="1">
    <source>
        <dbReference type="PROSITE" id="PS50846"/>
    </source>
</evidence>
<dbReference type="Gene3D" id="3.30.70.100">
    <property type="match status" value="1"/>
</dbReference>
<comment type="caution">
    <text evidence="2">The sequence shown here is derived from an EMBL/GenBank/DDBJ whole genome shotgun (WGS) entry which is preliminary data.</text>
</comment>
<accession>A0AAE0A4K0</accession>
<name>A0AAE0A4K0_9ROSI</name>
<feature type="domain" description="HMA" evidence="1">
    <location>
        <begin position="46"/>
        <end position="115"/>
    </location>
</feature>
<sequence length="139" mass="15893">MVSKLHDHFWFVRIPIIRARDNIFVSQDRDNLEDLDPSTNLRQWIQQQIVIKVPMSGEKNRTKVLTIVAKTHGVTSVAIKGLDRDRVVVTRSGVDSAELTRSLRKKIGDASIVCVQSLNERVREEEDRCCYATSNNCDQ</sequence>
<reference evidence="2" key="1">
    <citation type="journal article" date="2023" name="Plant J.">
        <title>Genome sequences and population genomics provide insights into the demographic history, inbreeding, and mutation load of two 'living fossil' tree species of Dipteronia.</title>
        <authorList>
            <person name="Feng Y."/>
            <person name="Comes H.P."/>
            <person name="Chen J."/>
            <person name="Zhu S."/>
            <person name="Lu R."/>
            <person name="Zhang X."/>
            <person name="Li P."/>
            <person name="Qiu J."/>
            <person name="Olsen K.M."/>
            <person name="Qiu Y."/>
        </authorList>
    </citation>
    <scope>NUCLEOTIDE SEQUENCE</scope>
    <source>
        <strain evidence="2">NBL</strain>
    </source>
</reference>
<protein>
    <recommendedName>
        <fullName evidence="1">HMA domain-containing protein</fullName>
    </recommendedName>
</protein>
<dbReference type="GO" id="GO:0046872">
    <property type="term" value="F:metal ion binding"/>
    <property type="evidence" value="ECO:0007669"/>
    <property type="project" value="InterPro"/>
</dbReference>
<evidence type="ECO:0000313" key="3">
    <source>
        <dbReference type="Proteomes" id="UP001281410"/>
    </source>
</evidence>
<dbReference type="PANTHER" id="PTHR46932">
    <property type="entry name" value="HEAVY METAL-ASSOCIATED ISOPRENYLATED PLANT PROTEIN 47"/>
    <property type="match status" value="1"/>
</dbReference>
<dbReference type="Proteomes" id="UP001281410">
    <property type="component" value="Unassembled WGS sequence"/>
</dbReference>
<proteinExistence type="predicted"/>